<keyword evidence="1" id="KW-0812">Transmembrane</keyword>
<dbReference type="Pfam" id="PF20327">
    <property type="entry name" value="DUF6622"/>
    <property type="match status" value="1"/>
</dbReference>
<keyword evidence="3" id="KW-1185">Reference proteome</keyword>
<protein>
    <recommendedName>
        <fullName evidence="4">DUF1453 domain-containing protein</fullName>
    </recommendedName>
</protein>
<organism evidence="2 3">
    <name type="scientific">Duganella alba</name>
    <dbReference type="NCBI Taxonomy" id="2666081"/>
    <lineage>
        <taxon>Bacteria</taxon>
        <taxon>Pseudomonadati</taxon>
        <taxon>Pseudomonadota</taxon>
        <taxon>Betaproteobacteria</taxon>
        <taxon>Burkholderiales</taxon>
        <taxon>Oxalobacteraceae</taxon>
        <taxon>Telluria group</taxon>
        <taxon>Duganella</taxon>
    </lineage>
</organism>
<dbReference type="InterPro" id="IPR046730">
    <property type="entry name" value="DUF6622"/>
</dbReference>
<dbReference type="EMBL" id="WKJM01000009">
    <property type="protein sequence ID" value="MRX08639.1"/>
    <property type="molecule type" value="Genomic_DNA"/>
</dbReference>
<evidence type="ECO:0000313" key="3">
    <source>
        <dbReference type="Proteomes" id="UP000481037"/>
    </source>
</evidence>
<feature type="transmembrane region" description="Helical" evidence="1">
    <location>
        <begin position="6"/>
        <end position="26"/>
    </location>
</feature>
<feature type="transmembrane region" description="Helical" evidence="1">
    <location>
        <begin position="62"/>
        <end position="81"/>
    </location>
</feature>
<comment type="caution">
    <text evidence="2">The sequence shown here is derived from an EMBL/GenBank/DDBJ whole genome shotgun (WGS) entry which is preliminary data.</text>
</comment>
<feature type="transmembrane region" description="Helical" evidence="1">
    <location>
        <begin position="38"/>
        <end position="56"/>
    </location>
</feature>
<evidence type="ECO:0000313" key="2">
    <source>
        <dbReference type="EMBL" id="MRX08639.1"/>
    </source>
</evidence>
<sequence>MIQQIVSHTPLYVWALLAFLLYRGWLASKDRETTLQKVALIPLVMVGLALSGMHTGGVLGEGVWAVWALGAAASAAAIWMLSTSEVVVNRAAGTVCQRGSWMPLGLMVGIFVTKYTVAVASAMHPELAQSLVFATAVTLLFGVFNGLFLGRLARYAAAWLRQPAPVAAL</sequence>
<keyword evidence="1" id="KW-0472">Membrane</keyword>
<name>A0A6L5QG13_9BURK</name>
<evidence type="ECO:0008006" key="4">
    <source>
        <dbReference type="Google" id="ProtNLM"/>
    </source>
</evidence>
<reference evidence="2 3" key="1">
    <citation type="submission" date="2019-11" db="EMBL/GenBank/DDBJ databases">
        <title>Novel species isolated from a subtropical stream in China.</title>
        <authorList>
            <person name="Lu H."/>
        </authorList>
    </citation>
    <scope>NUCLEOTIDE SEQUENCE [LARGE SCALE GENOMIC DNA]</scope>
    <source>
        <strain evidence="2 3">FT25W</strain>
    </source>
</reference>
<feature type="transmembrane region" description="Helical" evidence="1">
    <location>
        <begin position="101"/>
        <end position="124"/>
    </location>
</feature>
<evidence type="ECO:0000256" key="1">
    <source>
        <dbReference type="SAM" id="Phobius"/>
    </source>
</evidence>
<keyword evidence="1" id="KW-1133">Transmembrane helix</keyword>
<gene>
    <name evidence="2" type="ORF">GJ697_12390</name>
</gene>
<feature type="transmembrane region" description="Helical" evidence="1">
    <location>
        <begin position="130"/>
        <end position="153"/>
    </location>
</feature>
<proteinExistence type="predicted"/>
<dbReference type="Proteomes" id="UP000481037">
    <property type="component" value="Unassembled WGS sequence"/>
</dbReference>
<dbReference type="RefSeq" id="WP_154367246.1">
    <property type="nucleotide sequence ID" value="NZ_WKJM01000009.1"/>
</dbReference>
<dbReference type="AlphaFoldDB" id="A0A6L5QG13"/>
<accession>A0A6L5QG13</accession>